<reference evidence="2 3" key="1">
    <citation type="submission" date="2019-02" db="EMBL/GenBank/DDBJ databases">
        <title>Prokaryotic population dynamics and viral predation in marine succession experiment using metagenomics: the confinement effect.</title>
        <authorList>
            <person name="Haro-Moreno J.M."/>
            <person name="Rodriguez-Valera F."/>
            <person name="Lopez-Perez M."/>
        </authorList>
    </citation>
    <scope>NUCLEOTIDE SEQUENCE [LARGE SCALE GENOMIC DNA]</scope>
    <source>
        <strain evidence="2">MED-G158</strain>
    </source>
</reference>
<feature type="transmembrane region" description="Helical" evidence="1">
    <location>
        <begin position="90"/>
        <end position="114"/>
    </location>
</feature>
<feature type="transmembrane region" description="Helical" evidence="1">
    <location>
        <begin position="12"/>
        <end position="35"/>
    </location>
</feature>
<protein>
    <submittedName>
        <fullName evidence="2">Uncharacterized protein</fullName>
    </submittedName>
</protein>
<dbReference type="EMBL" id="SHAH01000002">
    <property type="protein sequence ID" value="RZO78266.1"/>
    <property type="molecule type" value="Genomic_DNA"/>
</dbReference>
<accession>A0A520S737</accession>
<keyword evidence="1" id="KW-0812">Transmembrane</keyword>
<feature type="transmembrane region" description="Helical" evidence="1">
    <location>
        <begin position="47"/>
        <end position="69"/>
    </location>
</feature>
<gene>
    <name evidence="2" type="ORF">EVA69_00460</name>
</gene>
<name>A0A520S737_9GAMM</name>
<keyword evidence="1" id="KW-1133">Transmembrane helix</keyword>
<dbReference type="Proteomes" id="UP000320404">
    <property type="component" value="Unassembled WGS sequence"/>
</dbReference>
<evidence type="ECO:0000256" key="1">
    <source>
        <dbReference type="SAM" id="Phobius"/>
    </source>
</evidence>
<organism evidence="2 3">
    <name type="scientific">OM182 bacterium</name>
    <dbReference type="NCBI Taxonomy" id="2510334"/>
    <lineage>
        <taxon>Bacteria</taxon>
        <taxon>Pseudomonadati</taxon>
        <taxon>Pseudomonadota</taxon>
        <taxon>Gammaproteobacteria</taxon>
        <taxon>OMG group</taxon>
        <taxon>OM182 clade</taxon>
    </lineage>
</organism>
<keyword evidence="1" id="KW-0472">Membrane</keyword>
<evidence type="ECO:0000313" key="2">
    <source>
        <dbReference type="EMBL" id="RZO78266.1"/>
    </source>
</evidence>
<comment type="caution">
    <text evidence="2">The sequence shown here is derived from an EMBL/GenBank/DDBJ whole genome shotgun (WGS) entry which is preliminary data.</text>
</comment>
<proteinExistence type="predicted"/>
<dbReference type="AlphaFoldDB" id="A0A520S737"/>
<evidence type="ECO:0000313" key="3">
    <source>
        <dbReference type="Proteomes" id="UP000320404"/>
    </source>
</evidence>
<sequence>MIERLQRIAKVLSRIQGLLLILAGFCGVGVVLSLVENPWVANDSWLLFSFMGCLWFLVLYSLSQLFLHVPPPVVTGKSWHQRLSLRIRRGGMWVVGAAFLLLSLALLVLSYQLLRVSFM</sequence>